<dbReference type="Pfam" id="PF02321">
    <property type="entry name" value="OEP"/>
    <property type="match status" value="2"/>
</dbReference>
<dbReference type="InterPro" id="IPR003423">
    <property type="entry name" value="OMP_efflux"/>
</dbReference>
<evidence type="ECO:0000256" key="4">
    <source>
        <dbReference type="ARBA" id="ARBA00022452"/>
    </source>
</evidence>
<evidence type="ECO:0000256" key="2">
    <source>
        <dbReference type="ARBA" id="ARBA00007613"/>
    </source>
</evidence>
<dbReference type="GO" id="GO:0015288">
    <property type="term" value="F:porin activity"/>
    <property type="evidence" value="ECO:0007669"/>
    <property type="project" value="TreeGrafter"/>
</dbReference>
<keyword evidence="7" id="KW-0998">Cell outer membrane</keyword>
<evidence type="ECO:0000256" key="7">
    <source>
        <dbReference type="ARBA" id="ARBA00023237"/>
    </source>
</evidence>
<comment type="similarity">
    <text evidence="2">Belongs to the outer membrane factor (OMF) (TC 1.B.17) family.</text>
</comment>
<gene>
    <name evidence="8" type="ORF">LPB137_10325</name>
</gene>
<dbReference type="OrthoDB" id="5348365at2"/>
<evidence type="ECO:0000313" key="9">
    <source>
        <dbReference type="Proteomes" id="UP000186074"/>
    </source>
</evidence>
<evidence type="ECO:0008006" key="10">
    <source>
        <dbReference type="Google" id="ProtNLM"/>
    </source>
</evidence>
<name>A0A1P8KNT5_9BACT</name>
<keyword evidence="5" id="KW-0812">Transmembrane</keyword>
<dbReference type="AlphaFoldDB" id="A0A1P8KNT5"/>
<dbReference type="KEGG" id="alp:LPB137_10325"/>
<evidence type="ECO:0000256" key="1">
    <source>
        <dbReference type="ARBA" id="ARBA00004442"/>
    </source>
</evidence>
<dbReference type="Gene3D" id="1.20.1600.10">
    <property type="entry name" value="Outer membrane efflux proteins (OEP)"/>
    <property type="match status" value="1"/>
</dbReference>
<dbReference type="GO" id="GO:1990281">
    <property type="term" value="C:efflux pump complex"/>
    <property type="evidence" value="ECO:0007669"/>
    <property type="project" value="TreeGrafter"/>
</dbReference>
<evidence type="ECO:0000256" key="3">
    <source>
        <dbReference type="ARBA" id="ARBA00022448"/>
    </source>
</evidence>
<dbReference type="RefSeq" id="WP_076087714.1">
    <property type="nucleotide sequence ID" value="NZ_CP019070.1"/>
</dbReference>
<dbReference type="Proteomes" id="UP000186074">
    <property type="component" value="Chromosome"/>
</dbReference>
<keyword evidence="3" id="KW-0813">Transport</keyword>
<dbReference type="SUPFAM" id="SSF56954">
    <property type="entry name" value="Outer membrane efflux proteins (OEP)"/>
    <property type="match status" value="1"/>
</dbReference>
<dbReference type="PANTHER" id="PTHR30026">
    <property type="entry name" value="OUTER MEMBRANE PROTEIN TOLC"/>
    <property type="match status" value="1"/>
</dbReference>
<protein>
    <recommendedName>
        <fullName evidence="10">SPOR domain-containing protein</fullName>
    </recommendedName>
</protein>
<keyword evidence="4" id="KW-1134">Transmembrane beta strand</keyword>
<sequence>MKISKYKYSLPVLMLLTSLEATSIKDVVEHTVQNNEDIISKSLNNKAFRKYIDEQKGGYYPKLDLTAYLEKKKTVEDSNNSTITNDADQNGSNIQLDFEQLIYDGNLTPSKVKEAKASYKSNKFKNSNDVETILLDSINSYLEMLQYDERVANSEANLKVHESYLSIAKETEAINGEILDKVQTKAKIHSAKSNLFNEMNNKNSAKSAFNKNVGMTLSGGICRPALDESKIPATFDELQKKALTTNYAILEQIANIKEQKAIVSQENSNFLPTLKFKLQGIYDKDLIDQENLDTSIYSGKLELKYNLFNGLSDKRRSQREELFLKEAQLKLDTITKSVVDDLSVSYETYQTAKKQIAELKQFIEENKTIIEIYNDQFDAGTRNFIDVLNVEADLYNSKTNLINTEFAMYKAYYEILKNTSSLQTTIENSNVGTCSNETSDIAEVLKTVQEEETMNDVLSEETEEITTPLQAVESSAMNPKNEYALFVETYKSEASAQNVLASLSSSLENNMKTKIVSNTNGTYTVAIYNIEGSSQAISIKNKLNSKYPGSYYIKKK</sequence>
<dbReference type="EMBL" id="CP019070">
    <property type="protein sequence ID" value="APW66211.1"/>
    <property type="molecule type" value="Genomic_DNA"/>
</dbReference>
<keyword evidence="6" id="KW-0472">Membrane</keyword>
<dbReference type="InterPro" id="IPR051906">
    <property type="entry name" value="TolC-like"/>
</dbReference>
<keyword evidence="9" id="KW-1185">Reference proteome</keyword>
<organism evidence="8 9">
    <name type="scientific">Poseidonibacter parvus</name>
    <dbReference type="NCBI Taxonomy" id="1850254"/>
    <lineage>
        <taxon>Bacteria</taxon>
        <taxon>Pseudomonadati</taxon>
        <taxon>Campylobacterota</taxon>
        <taxon>Epsilonproteobacteria</taxon>
        <taxon>Campylobacterales</taxon>
        <taxon>Arcobacteraceae</taxon>
        <taxon>Poseidonibacter</taxon>
    </lineage>
</organism>
<accession>A0A1P8KNT5</accession>
<reference evidence="8 9" key="1">
    <citation type="submission" date="2017-01" db="EMBL/GenBank/DDBJ databases">
        <title>Genome sequencing of Arcobacter sp. LPB0137.</title>
        <authorList>
            <person name="Lee G.-W."/>
            <person name="Yi H."/>
        </authorList>
    </citation>
    <scope>NUCLEOTIDE SEQUENCE [LARGE SCALE GENOMIC DNA]</scope>
    <source>
        <strain evidence="8 9">LPB0137</strain>
    </source>
</reference>
<evidence type="ECO:0000256" key="5">
    <source>
        <dbReference type="ARBA" id="ARBA00022692"/>
    </source>
</evidence>
<comment type="subcellular location">
    <subcellularLocation>
        <location evidence="1">Cell outer membrane</location>
    </subcellularLocation>
</comment>
<evidence type="ECO:0000313" key="8">
    <source>
        <dbReference type="EMBL" id="APW66211.1"/>
    </source>
</evidence>
<evidence type="ECO:0000256" key="6">
    <source>
        <dbReference type="ARBA" id="ARBA00023136"/>
    </source>
</evidence>
<proteinExistence type="inferred from homology"/>
<dbReference type="STRING" id="1850254.LPB137_10325"/>
<dbReference type="GO" id="GO:0015562">
    <property type="term" value="F:efflux transmembrane transporter activity"/>
    <property type="evidence" value="ECO:0007669"/>
    <property type="project" value="InterPro"/>
</dbReference>
<dbReference type="GO" id="GO:0009279">
    <property type="term" value="C:cell outer membrane"/>
    <property type="evidence" value="ECO:0007669"/>
    <property type="project" value="UniProtKB-SubCell"/>
</dbReference>
<dbReference type="PANTHER" id="PTHR30026:SF20">
    <property type="entry name" value="OUTER MEMBRANE PROTEIN TOLC"/>
    <property type="match status" value="1"/>
</dbReference>